<reference evidence="2 3" key="1">
    <citation type="journal article" date="2014" name="BMC Genomics">
        <title>Adaptive genomic structural variation in the grape powdery mildew pathogen, Erysiphe necator.</title>
        <authorList>
            <person name="Jones L."/>
            <person name="Riaz S."/>
            <person name="Morales-Cruz A."/>
            <person name="Amrine K.C."/>
            <person name="McGuire B."/>
            <person name="Gubler W.D."/>
            <person name="Walker M.A."/>
            <person name="Cantu D."/>
        </authorList>
    </citation>
    <scope>NUCLEOTIDE SEQUENCE [LARGE SCALE GENOMIC DNA]</scope>
    <source>
        <strain evidence="3">c</strain>
    </source>
</reference>
<sequence length="380" mass="43900">MGLPLFKTPAETITTTTASEKSQANARSSIRRNRPCESRDHSERTNHNSRRAWGINAFFDPREYDNDDDTRRRINQYYNTRNVDSPSTLWNSRVLRIFNDSRERIRPGDRNESDHLQFPSSDRDSSNYDMAQSTRVDGTILLPTQPRRARTRRLRRMTGRHSLLSRPVLFSDSHPRLAPPISIIDTSSLNMDIHNQENEPVLIEVEDAGLEMNQVTVTRRRNELSDVIQQIRAAADVSSQNQLQPSSLDSWHAQIDRANVRGRVANTWNDIIWECPLGGISEHRPSINGFPDSVNSSIRDSSPCLSETTTSDKIEETQSNFDHLVHYRRDDEIEPTRYEISERRNFDRWRSYADVVSAPSNLSNQPEIVISNRPYYSHQI</sequence>
<name>A0A0B1PB36_UNCNE</name>
<feature type="compositionally biased region" description="Low complexity" evidence="1">
    <location>
        <begin position="7"/>
        <end position="22"/>
    </location>
</feature>
<accession>A0A0B1PB36</accession>
<feature type="compositionally biased region" description="Polar residues" evidence="1">
    <location>
        <begin position="127"/>
        <end position="136"/>
    </location>
</feature>
<gene>
    <name evidence="2" type="ORF">EV44_g1210</name>
</gene>
<proteinExistence type="predicted"/>
<evidence type="ECO:0000313" key="3">
    <source>
        <dbReference type="Proteomes" id="UP000030854"/>
    </source>
</evidence>
<organism evidence="2 3">
    <name type="scientific">Uncinula necator</name>
    <name type="common">Grape powdery mildew</name>
    <dbReference type="NCBI Taxonomy" id="52586"/>
    <lineage>
        <taxon>Eukaryota</taxon>
        <taxon>Fungi</taxon>
        <taxon>Dikarya</taxon>
        <taxon>Ascomycota</taxon>
        <taxon>Pezizomycotina</taxon>
        <taxon>Leotiomycetes</taxon>
        <taxon>Erysiphales</taxon>
        <taxon>Erysiphaceae</taxon>
        <taxon>Erysiphe</taxon>
    </lineage>
</organism>
<feature type="compositionally biased region" description="Basic and acidic residues" evidence="1">
    <location>
        <begin position="105"/>
        <end position="126"/>
    </location>
</feature>
<keyword evidence="3" id="KW-1185">Reference proteome</keyword>
<evidence type="ECO:0000256" key="1">
    <source>
        <dbReference type="SAM" id="MobiDB-lite"/>
    </source>
</evidence>
<protein>
    <submittedName>
        <fullName evidence="2">Uncharacterized protein</fullName>
    </submittedName>
</protein>
<feature type="region of interest" description="Disordered" evidence="1">
    <location>
        <begin position="1"/>
        <end position="48"/>
    </location>
</feature>
<dbReference type="AlphaFoldDB" id="A0A0B1PB36"/>
<feature type="compositionally biased region" description="Basic and acidic residues" evidence="1">
    <location>
        <begin position="34"/>
        <end position="46"/>
    </location>
</feature>
<feature type="region of interest" description="Disordered" evidence="1">
    <location>
        <begin position="105"/>
        <end position="137"/>
    </location>
</feature>
<evidence type="ECO:0000313" key="2">
    <source>
        <dbReference type="EMBL" id="KHJ35463.1"/>
    </source>
</evidence>
<dbReference type="Proteomes" id="UP000030854">
    <property type="component" value="Unassembled WGS sequence"/>
</dbReference>
<dbReference type="EMBL" id="JNVN01000380">
    <property type="protein sequence ID" value="KHJ35463.1"/>
    <property type="molecule type" value="Genomic_DNA"/>
</dbReference>
<dbReference type="OrthoDB" id="3597211at2759"/>
<dbReference type="HOGENOM" id="CLU_728012_0_0_1"/>
<comment type="caution">
    <text evidence="2">The sequence shown here is derived from an EMBL/GenBank/DDBJ whole genome shotgun (WGS) entry which is preliminary data.</text>
</comment>